<evidence type="ECO:0000256" key="1">
    <source>
        <dbReference type="SAM" id="Phobius"/>
    </source>
</evidence>
<accession>A0A0M0LCJ1</accession>
<protein>
    <submittedName>
        <fullName evidence="2">Uncharacterized protein</fullName>
    </submittedName>
</protein>
<feature type="transmembrane region" description="Helical" evidence="1">
    <location>
        <begin position="6"/>
        <end position="24"/>
    </location>
</feature>
<dbReference type="PATRIC" id="fig|284581.3.peg.1613"/>
<dbReference type="OrthoDB" id="2365617at2"/>
<evidence type="ECO:0000313" key="2">
    <source>
        <dbReference type="EMBL" id="KOO48577.1"/>
    </source>
</evidence>
<evidence type="ECO:0000313" key="3">
    <source>
        <dbReference type="Proteomes" id="UP000037558"/>
    </source>
</evidence>
<reference evidence="3" key="1">
    <citation type="submission" date="2015-08" db="EMBL/GenBank/DDBJ databases">
        <title>Fjat-14210 dsm16467.</title>
        <authorList>
            <person name="Liu B."/>
            <person name="Wang J."/>
            <person name="Zhu Y."/>
            <person name="Liu G."/>
            <person name="Chen Q."/>
            <person name="Chen Z."/>
            <person name="Lan J."/>
            <person name="Che J."/>
            <person name="Ge C."/>
            <person name="Shi H."/>
            <person name="Pan Z."/>
            <person name="Liu X."/>
        </authorList>
    </citation>
    <scope>NUCLEOTIDE SEQUENCE [LARGE SCALE GENOMIC DNA]</scope>
    <source>
        <strain evidence="3">DSM 16467</strain>
    </source>
</reference>
<feature type="transmembrane region" description="Helical" evidence="1">
    <location>
        <begin position="36"/>
        <end position="57"/>
    </location>
</feature>
<keyword evidence="1" id="KW-0472">Membrane</keyword>
<dbReference type="EMBL" id="LILC01000004">
    <property type="protein sequence ID" value="KOO48577.1"/>
    <property type="molecule type" value="Genomic_DNA"/>
</dbReference>
<gene>
    <name evidence="2" type="ORF">AMD01_04110</name>
</gene>
<keyword evidence="3" id="KW-1185">Reference proteome</keyword>
<name>A0A0M0LCJ1_9BACI</name>
<keyword evidence="1" id="KW-0812">Transmembrane</keyword>
<sequence>MVLVLCKVFILLMGIVALILGIRYNKKGHSPDIGKGVGPAMGDGILDTIIINVFLLVMNKTPWYVWKVFFILVGLGLSFLGFIELA</sequence>
<dbReference type="AlphaFoldDB" id="A0A0M0LCJ1"/>
<comment type="caution">
    <text evidence="2">The sequence shown here is derived from an EMBL/GenBank/DDBJ whole genome shotgun (WGS) entry which is preliminary data.</text>
</comment>
<dbReference type="RefSeq" id="WP_053400142.1">
    <property type="nucleotide sequence ID" value="NZ_LILC01000004.1"/>
</dbReference>
<organism evidence="2 3">
    <name type="scientific">Priestia koreensis</name>
    <dbReference type="NCBI Taxonomy" id="284581"/>
    <lineage>
        <taxon>Bacteria</taxon>
        <taxon>Bacillati</taxon>
        <taxon>Bacillota</taxon>
        <taxon>Bacilli</taxon>
        <taxon>Bacillales</taxon>
        <taxon>Bacillaceae</taxon>
        <taxon>Priestia</taxon>
    </lineage>
</organism>
<proteinExistence type="predicted"/>
<dbReference type="Proteomes" id="UP000037558">
    <property type="component" value="Unassembled WGS sequence"/>
</dbReference>
<feature type="transmembrane region" description="Helical" evidence="1">
    <location>
        <begin position="63"/>
        <end position="83"/>
    </location>
</feature>
<keyword evidence="1" id="KW-1133">Transmembrane helix</keyword>